<evidence type="ECO:0000313" key="3">
    <source>
        <dbReference type="EMBL" id="KAG7089298.1"/>
    </source>
</evidence>
<dbReference type="EMBL" id="CM032187">
    <property type="protein sequence ID" value="KAG7089298.1"/>
    <property type="molecule type" value="Genomic_DNA"/>
</dbReference>
<dbReference type="Pfam" id="PF25534">
    <property type="entry name" value="DUF7918"/>
    <property type="match status" value="1"/>
</dbReference>
<gene>
    <name evidence="3" type="ORF">E1B28_010996</name>
</gene>
<dbReference type="InterPro" id="IPR057678">
    <property type="entry name" value="DUF7918"/>
</dbReference>
<organism evidence="3 4">
    <name type="scientific">Marasmius oreades</name>
    <name type="common">fairy-ring Marasmius</name>
    <dbReference type="NCBI Taxonomy" id="181124"/>
    <lineage>
        <taxon>Eukaryota</taxon>
        <taxon>Fungi</taxon>
        <taxon>Dikarya</taxon>
        <taxon>Basidiomycota</taxon>
        <taxon>Agaricomycotina</taxon>
        <taxon>Agaricomycetes</taxon>
        <taxon>Agaricomycetidae</taxon>
        <taxon>Agaricales</taxon>
        <taxon>Marasmiineae</taxon>
        <taxon>Marasmiaceae</taxon>
        <taxon>Marasmius</taxon>
    </lineage>
</organism>
<dbReference type="RefSeq" id="XP_043005768.1">
    <property type="nucleotide sequence ID" value="XM_043155984.1"/>
</dbReference>
<feature type="compositionally biased region" description="Basic and acidic residues" evidence="1">
    <location>
        <begin position="220"/>
        <end position="230"/>
    </location>
</feature>
<dbReference type="Proteomes" id="UP001049176">
    <property type="component" value="Chromosome 7"/>
</dbReference>
<name>A0A9P7UPH6_9AGAR</name>
<comment type="caution">
    <text evidence="3">The sequence shown here is derived from an EMBL/GenBank/DDBJ whole genome shotgun (WGS) entry which is preliminary data.</text>
</comment>
<evidence type="ECO:0000313" key="4">
    <source>
        <dbReference type="Proteomes" id="UP001049176"/>
    </source>
</evidence>
<dbReference type="GeneID" id="66080071"/>
<feature type="compositionally biased region" description="Basic and acidic residues" evidence="1">
    <location>
        <begin position="261"/>
        <end position="272"/>
    </location>
</feature>
<feature type="domain" description="DUF7918" evidence="2">
    <location>
        <begin position="10"/>
        <end position="206"/>
    </location>
</feature>
<sequence>MPEVGHFSAWITVDGIPLEEYAIQVEEETNTVTCWIPSEAGKAYKVHWNDHHFQSPTSGRVHVDGHNCGASIISGELATPVCREGMVLSPTSVAPYAFSTIRTSDDDTLLSVPTNPDMGLIKITIHNVQIIQDNMPFSGDHSVPALTTFHEKTKKGISHQTSFHETTIVPKRRFAGVNYIGEPVAVFHFRYRPLALLQAQDIAPRSPSAQPLSASPPRSSESRKRTKIELDSDGEPIDEIDEDDSEDEDAKQLAELQKQMDTIRAKHKDKERPRKKIKREPIVGVTVDLTVDD</sequence>
<feature type="compositionally biased region" description="Acidic residues" evidence="1">
    <location>
        <begin position="231"/>
        <end position="249"/>
    </location>
</feature>
<dbReference type="PANTHER" id="PTHR36223">
    <property type="entry name" value="BETA-LACTAMASE-TYPE TRANSPEPTIDASE FOLD DOMAIN CONTAINING PROTEIN"/>
    <property type="match status" value="1"/>
</dbReference>
<reference evidence="3" key="1">
    <citation type="journal article" date="2021" name="Genome Biol. Evol.">
        <title>The assembled and annotated genome of the fairy-ring fungus Marasmius oreades.</title>
        <authorList>
            <person name="Hiltunen M."/>
            <person name="Ament-Velasquez S.L."/>
            <person name="Johannesson H."/>
        </authorList>
    </citation>
    <scope>NUCLEOTIDE SEQUENCE</scope>
    <source>
        <strain evidence="3">03SP1</strain>
    </source>
</reference>
<keyword evidence="4" id="KW-1185">Reference proteome</keyword>
<accession>A0A9P7UPH6</accession>
<evidence type="ECO:0000259" key="2">
    <source>
        <dbReference type="Pfam" id="PF25534"/>
    </source>
</evidence>
<dbReference type="KEGG" id="more:E1B28_010996"/>
<protein>
    <recommendedName>
        <fullName evidence="2">DUF7918 domain-containing protein</fullName>
    </recommendedName>
</protein>
<evidence type="ECO:0000256" key="1">
    <source>
        <dbReference type="SAM" id="MobiDB-lite"/>
    </source>
</evidence>
<dbReference type="PANTHER" id="PTHR36223:SF1">
    <property type="entry name" value="TRANSCRIPTION ELONGATION FACTOR EAF N-TERMINAL DOMAIN-CONTAINING PROTEIN"/>
    <property type="match status" value="1"/>
</dbReference>
<dbReference type="AlphaFoldDB" id="A0A9P7UPH6"/>
<feature type="region of interest" description="Disordered" evidence="1">
    <location>
        <begin position="202"/>
        <end position="279"/>
    </location>
</feature>
<feature type="compositionally biased region" description="Low complexity" evidence="1">
    <location>
        <begin position="203"/>
        <end position="219"/>
    </location>
</feature>
<dbReference type="OrthoDB" id="3364132at2759"/>
<proteinExistence type="predicted"/>